<reference evidence="1" key="1">
    <citation type="submission" date="2021-01" db="EMBL/GenBank/DDBJ databases">
        <authorList>
            <consortium name="Genoscope - CEA"/>
            <person name="William W."/>
        </authorList>
    </citation>
    <scope>NUCLEOTIDE SEQUENCE</scope>
</reference>
<evidence type="ECO:0000313" key="1">
    <source>
        <dbReference type="EMBL" id="CAD8112282.1"/>
    </source>
</evidence>
<dbReference type="EMBL" id="CAJJDN010000100">
    <property type="protein sequence ID" value="CAD8112282.1"/>
    <property type="molecule type" value="Genomic_DNA"/>
</dbReference>
<keyword evidence="2" id="KW-1185">Reference proteome</keyword>
<proteinExistence type="predicted"/>
<gene>
    <name evidence="1" type="ORF">PSON_ATCC_30995.1.T1000121</name>
</gene>
<sequence>MFVDHNRLKQLLYHYFQDRKYLDSNQTKRQNSQFQRQRNLSAYFVSNQIQ</sequence>
<protein>
    <submittedName>
        <fullName evidence="1">Uncharacterized protein</fullName>
    </submittedName>
</protein>
<organism evidence="1 2">
    <name type="scientific">Paramecium sonneborni</name>
    <dbReference type="NCBI Taxonomy" id="65129"/>
    <lineage>
        <taxon>Eukaryota</taxon>
        <taxon>Sar</taxon>
        <taxon>Alveolata</taxon>
        <taxon>Ciliophora</taxon>
        <taxon>Intramacronucleata</taxon>
        <taxon>Oligohymenophorea</taxon>
        <taxon>Peniculida</taxon>
        <taxon>Parameciidae</taxon>
        <taxon>Paramecium</taxon>
    </lineage>
</organism>
<dbReference type="OrthoDB" id="309278at2759"/>
<evidence type="ECO:0000313" key="2">
    <source>
        <dbReference type="Proteomes" id="UP000692954"/>
    </source>
</evidence>
<comment type="caution">
    <text evidence="1">The sequence shown here is derived from an EMBL/GenBank/DDBJ whole genome shotgun (WGS) entry which is preliminary data.</text>
</comment>
<accession>A0A8S1Q9I0</accession>
<dbReference type="AlphaFoldDB" id="A0A8S1Q9I0"/>
<dbReference type="Proteomes" id="UP000692954">
    <property type="component" value="Unassembled WGS sequence"/>
</dbReference>
<name>A0A8S1Q9I0_9CILI</name>